<gene>
    <name evidence="1" type="ORF">LLE72_005345</name>
</gene>
<proteinExistence type="predicted"/>
<reference evidence="1" key="1">
    <citation type="submission" date="2021-10" db="EMBL/GenBank/DDBJ databases">
        <authorList>
            <person name="Hussein R."/>
            <person name="Harrison J."/>
            <person name="Studholme D.J."/>
            <person name="Vicente J."/>
            <person name="Grant M."/>
        </authorList>
    </citation>
    <scope>NUCLEOTIDE SEQUENCE</scope>
    <source>
        <strain evidence="1">NCPPB 2970</strain>
    </source>
</reference>
<evidence type="ECO:0000313" key="2">
    <source>
        <dbReference type="Proteomes" id="UP001297361"/>
    </source>
</evidence>
<dbReference type="InterPro" id="IPR028962">
    <property type="entry name" value="Imm10"/>
</dbReference>
<accession>A0AAJ3CCV1</accession>
<dbReference type="Proteomes" id="UP001297361">
    <property type="component" value="Unassembled WGS sequence"/>
</dbReference>
<evidence type="ECO:0000313" key="1">
    <source>
        <dbReference type="EMBL" id="MEC3887191.1"/>
    </source>
</evidence>
<protein>
    <submittedName>
        <fullName evidence="1">Imm10 family immunity protein</fullName>
    </submittedName>
</protein>
<dbReference type="AlphaFoldDB" id="A0AAJ3CCV1"/>
<dbReference type="RefSeq" id="WP_119960543.1">
    <property type="nucleotide sequence ID" value="NZ_JAJFNJ020000003.1"/>
</dbReference>
<dbReference type="Pfam" id="PF15588">
    <property type="entry name" value="Imm10"/>
    <property type="match status" value="1"/>
</dbReference>
<sequence>MNTFAFEAECVAVEQRDGEFLVVGFADNDLDTGTYLMLQRALEHDEQNGALGMDTFHVEWCGEENSRYGGISRFELRPNSAEVIFEQDSLKWENGLWHLTISFHLDSEKFLVLREALSRIFLGSDCLRETCF</sequence>
<dbReference type="EMBL" id="JAJFNJ020000003">
    <property type="protein sequence ID" value="MEC3887191.1"/>
    <property type="molecule type" value="Genomic_DNA"/>
</dbReference>
<organism evidence="1 2">
    <name type="scientific">Xanthomonas campestris pv. papavericola</name>
    <dbReference type="NCBI Taxonomy" id="487881"/>
    <lineage>
        <taxon>Bacteria</taxon>
        <taxon>Pseudomonadati</taxon>
        <taxon>Pseudomonadota</taxon>
        <taxon>Gammaproteobacteria</taxon>
        <taxon>Lysobacterales</taxon>
        <taxon>Lysobacteraceae</taxon>
        <taxon>Xanthomonas</taxon>
    </lineage>
</organism>
<comment type="caution">
    <text evidence="1">The sequence shown here is derived from an EMBL/GenBank/DDBJ whole genome shotgun (WGS) entry which is preliminary data.</text>
</comment>
<name>A0AAJ3CCV1_XANCA</name>
<reference evidence="1" key="2">
    <citation type="submission" date="2024-01" db="EMBL/GenBank/DDBJ databases">
        <title>Long-read genome sequencing of X. campestris pv. papavericola.</title>
        <authorList>
            <person name="Hussain R.M.F."/>
            <person name="Greer S."/>
            <person name="Harrison J."/>
            <person name="Grant M."/>
            <person name="Vicente J."/>
            <person name="Studholme D.J."/>
        </authorList>
    </citation>
    <scope>NUCLEOTIDE SEQUENCE</scope>
    <source>
        <strain evidence="1">NCPPB 2970</strain>
    </source>
</reference>